<reference evidence="8" key="4">
    <citation type="submission" date="2019-12" db="UniProtKB">
        <authorList>
            <consortium name="WormBaseParasite"/>
        </authorList>
    </citation>
    <scope>IDENTIFICATION</scope>
</reference>
<evidence type="ECO:0000313" key="5">
    <source>
        <dbReference type="EMBL" id="CDP93528.1"/>
    </source>
</evidence>
<feature type="domain" description="C3H1-type" evidence="4">
    <location>
        <begin position="515"/>
        <end position="542"/>
    </location>
</feature>
<evidence type="ECO:0000313" key="6">
    <source>
        <dbReference type="EMBL" id="VIO88633.1"/>
    </source>
</evidence>
<dbReference type="SUPFAM" id="SSF101447">
    <property type="entry name" value="Formin homology 2 domain (FH2 domain)"/>
    <property type="match status" value="1"/>
</dbReference>
<dbReference type="CTD" id="6105614"/>
<dbReference type="GO" id="GO:0003723">
    <property type="term" value="F:RNA binding"/>
    <property type="evidence" value="ECO:0007669"/>
    <property type="project" value="InterPro"/>
</dbReference>
<evidence type="ECO:0000313" key="7">
    <source>
        <dbReference type="Proteomes" id="UP000006672"/>
    </source>
</evidence>
<evidence type="ECO:0000259" key="4">
    <source>
        <dbReference type="PROSITE" id="PS50103"/>
    </source>
</evidence>
<feature type="region of interest" description="Disordered" evidence="3">
    <location>
        <begin position="279"/>
        <end position="299"/>
    </location>
</feature>
<dbReference type="Proteomes" id="UP000006672">
    <property type="component" value="Unassembled WGS sequence"/>
</dbReference>
<feature type="compositionally biased region" description="Basic and acidic residues" evidence="3">
    <location>
        <begin position="288"/>
        <end position="297"/>
    </location>
</feature>
<keyword evidence="7" id="KW-1185">Reference proteome</keyword>
<accession>A0A4E9EYJ1</accession>
<evidence type="ECO:0000256" key="2">
    <source>
        <dbReference type="PROSITE-ProRule" id="PRU00723"/>
    </source>
</evidence>
<keyword evidence="2" id="KW-0479">Metal-binding</keyword>
<proteinExistence type="predicted"/>
<sequence length="591" mass="66539">MGSRGSVTNKICRLLPFTQCDDSNLQFLELRKYFNCSACSFMSYHHEFRHGRIGLVDVKQHETILPLKITVGCDALSLPPPPPPPPPLPLSTFSILPEPPPLQLTTNNNTLITGSYWPGTQQFYEPVTTAMSESEPLHASNVGVLRNNFINRITQTHSEPRTYIRLIDSPPPPPEFGMPVKQIAETLQITSFNTENDIQRAEKGILQNVQQAIQSDGLIEQNTKFSTELEKEATANENCLTTRSQFKGKVFKFPENCGRPQSSGGRTFPLKVRSDDINYDSSDYNESQTEKDSHRNSPDPLLKFASLKRSLPIDQAPAVIRTATKIVRKVAYPAQKILTSNLVISNEVSSSPVVSAHSNALPVVPKTAKPVKRIFSNGTMSKNGMSWRRRLTNEGLEVEDEVPQTASVHNIAFNGQRINRRLRRIRDKLYTETSHECFEFAEHRHCLADVFCPFDHDGDSTHRMTKICSKLMLGLCRGHCKQAHCLSSHQMPVCDYFLRLTCSNEHCQYLHVKHAVGSKPCEDFNRGICKKSSGCSFPHRYYYSVIKKKCDGLDMSNVSQLSLRHNEAVKSEGSDDEGCNVNKKCTLQWIL</sequence>
<dbReference type="GeneID" id="6105614"/>
<dbReference type="STRING" id="6279.A0A1P6CGK5"/>
<dbReference type="KEGG" id="bmy:BM_BM9295"/>
<dbReference type="GO" id="GO:0008270">
    <property type="term" value="F:zinc ion binding"/>
    <property type="evidence" value="ECO:0007669"/>
    <property type="project" value="UniProtKB-KW"/>
</dbReference>
<feature type="zinc finger region" description="C3H1-type" evidence="2">
    <location>
        <begin position="515"/>
        <end position="542"/>
    </location>
</feature>
<dbReference type="InterPro" id="IPR000571">
    <property type="entry name" value="Znf_CCCH"/>
</dbReference>
<organism evidence="7 8">
    <name type="scientific">Brugia malayi</name>
    <name type="common">Filarial nematode worm</name>
    <dbReference type="NCBI Taxonomy" id="6279"/>
    <lineage>
        <taxon>Eukaryota</taxon>
        <taxon>Metazoa</taxon>
        <taxon>Ecdysozoa</taxon>
        <taxon>Nematoda</taxon>
        <taxon>Chromadorea</taxon>
        <taxon>Rhabditida</taxon>
        <taxon>Spirurina</taxon>
        <taxon>Spiruromorpha</taxon>
        <taxon>Filarioidea</taxon>
        <taxon>Onchocercidae</taxon>
        <taxon>Brugia</taxon>
    </lineage>
</organism>
<evidence type="ECO:0000313" key="8">
    <source>
        <dbReference type="WBParaSite" id="Bm9295.1"/>
    </source>
</evidence>
<dbReference type="SMART" id="SM00356">
    <property type="entry name" value="ZnF_C3H1"/>
    <property type="match status" value="4"/>
</dbReference>
<feature type="domain" description="C3H1-type" evidence="4">
    <location>
        <begin position="488"/>
        <end position="514"/>
    </location>
</feature>
<keyword evidence="1" id="KW-0677">Repeat</keyword>
<reference evidence="5 7" key="1">
    <citation type="journal article" date="2007" name="Science">
        <title>Draft genome of the filarial nematode parasite Brugia malayi.</title>
        <authorList>
            <person name="Ghedin E."/>
            <person name="Wang S."/>
            <person name="Spiro D."/>
            <person name="Caler E."/>
            <person name="Zhao Q."/>
            <person name="Crabtree J."/>
            <person name="Allen J.E."/>
            <person name="Delcher A.L."/>
            <person name="Guiliano D.B."/>
            <person name="Miranda-Saavedra D."/>
            <person name="Angiuoli S.V."/>
            <person name="Creasy T."/>
            <person name="Amedeo P."/>
            <person name="Haas B."/>
            <person name="El-Sayed N.M."/>
            <person name="Wortman J.R."/>
            <person name="Feldblyum T."/>
            <person name="Tallon L."/>
            <person name="Schatz M."/>
            <person name="Shumway M."/>
            <person name="Koo H."/>
            <person name="Salzberg S.L."/>
            <person name="Schobel S."/>
            <person name="Pertea M."/>
            <person name="Pop M."/>
            <person name="White O."/>
            <person name="Barton G.J."/>
            <person name="Carlow C.K."/>
            <person name="Crawford M.J."/>
            <person name="Daub J."/>
            <person name="Dimmic M.W."/>
            <person name="Estes C.F."/>
            <person name="Foster J.M."/>
            <person name="Ganatra M."/>
            <person name="Gregory W.F."/>
            <person name="Johnson N.M."/>
            <person name="Jin J."/>
            <person name="Komuniecki R."/>
            <person name="Korf I."/>
            <person name="Kumar S."/>
            <person name="Laney S."/>
            <person name="Li B.W."/>
            <person name="Li W."/>
            <person name="Lindblom T.H."/>
            <person name="Lustigman S."/>
            <person name="Ma D."/>
            <person name="Maina C.V."/>
            <person name="Martin D.M."/>
            <person name="McCarter J.P."/>
            <person name="McReynolds L."/>
            <person name="Mitreva M."/>
            <person name="Nutman T.B."/>
            <person name="Parkinson J."/>
            <person name="Peregrin-Alvarez J.M."/>
            <person name="Poole C."/>
            <person name="Ren Q."/>
            <person name="Saunders L."/>
            <person name="Sluder A.E."/>
            <person name="Smith K."/>
            <person name="Stanke M."/>
            <person name="Unnasch T.R."/>
            <person name="Ware J."/>
            <person name="Wei A.D."/>
            <person name="Weil G."/>
            <person name="Williams D.J."/>
            <person name="Zhang Y."/>
            <person name="Williams S.A."/>
            <person name="Fraser-Liggett C."/>
            <person name="Slatko B."/>
            <person name="Blaxter M.L."/>
            <person name="Scott A.L."/>
        </authorList>
    </citation>
    <scope>NUCLEOTIDE SEQUENCE</scope>
    <source>
        <strain evidence="5 7">FR3</strain>
    </source>
</reference>
<keyword evidence="2" id="KW-0862">Zinc</keyword>
<dbReference type="AlphaFoldDB" id="A0A1P6CGK5"/>
<protein>
    <submittedName>
        <fullName evidence="5">Bm9295, isoform b</fullName>
    </submittedName>
    <submittedName>
        <fullName evidence="6 8">Zinc finger, putative</fullName>
    </submittedName>
</protein>
<accession>A0A1P6CGK5</accession>
<dbReference type="Gene3D" id="4.10.1000.10">
    <property type="entry name" value="Zinc finger, CCCH-type"/>
    <property type="match status" value="1"/>
</dbReference>
<evidence type="ECO:0000256" key="1">
    <source>
        <dbReference type="ARBA" id="ARBA00022737"/>
    </source>
</evidence>
<dbReference type="OMA" id="PENCGRP"/>
<gene>
    <name evidence="5 8" type="primary">Bm9295</name>
    <name evidence="6" type="ORF">BM_BM9295</name>
    <name evidence="5" type="ORF">BM_Bm9295</name>
</gene>
<feature type="zinc finger region" description="C3H1-type" evidence="2">
    <location>
        <begin position="488"/>
        <end position="514"/>
    </location>
</feature>
<dbReference type="RefSeq" id="XP_042931017.1">
    <property type="nucleotide sequence ID" value="XM_043075083.1"/>
</dbReference>
<name>A0A1P6CGK5_BRUMA</name>
<dbReference type="InterPro" id="IPR045348">
    <property type="entry name" value="CPSF4/Yth1"/>
</dbReference>
<reference evidence="6" key="3">
    <citation type="submission" date="2019-04" db="EMBL/GenBank/DDBJ databases">
        <authorList>
            <person name="Howe K."/>
            <person name="Paulini M."/>
            <person name="Williams G."/>
        </authorList>
    </citation>
    <scope>NUCLEOTIDE SEQUENCE [LARGE SCALE GENOMIC DNA]</scope>
    <source>
        <strain evidence="6">FR3</strain>
    </source>
</reference>
<dbReference type="EMBL" id="CAAKNF010000196">
    <property type="protein sequence ID" value="VIO88633.1"/>
    <property type="molecule type" value="Genomic_DNA"/>
</dbReference>
<dbReference type="WBParaSite" id="Bm9295.1">
    <property type="protein sequence ID" value="Bm9295.1"/>
    <property type="gene ID" value="WBGene00229556"/>
</dbReference>
<dbReference type="PANTHER" id="PTHR23102">
    <property type="entry name" value="CLEAVAGE AND POLYADENYLATION SPECIFICITY FACTOR SUBUNIT 4-RELATED"/>
    <property type="match status" value="1"/>
</dbReference>
<dbReference type="EMBL" id="LN856882">
    <property type="protein sequence ID" value="CDP93528.1"/>
    <property type="molecule type" value="Genomic_DNA"/>
</dbReference>
<dbReference type="PROSITE" id="PS50103">
    <property type="entry name" value="ZF_C3H1"/>
    <property type="match status" value="2"/>
</dbReference>
<reference evidence="5" key="2">
    <citation type="submission" date="2012-12" db="EMBL/GenBank/DDBJ databases">
        <authorList>
            <consortium name="WormBase Consortium"/>
            <person name="Ghedin E."/>
            <person name="Paulini M."/>
        </authorList>
    </citation>
    <scope>NUCLEOTIDE SEQUENCE</scope>
    <source>
        <strain evidence="5">FR3</strain>
    </source>
</reference>
<dbReference type="PANTHER" id="PTHR23102:SF24">
    <property type="entry name" value="CLEAVAGE AND POLYADENYLATION SPECIFICITY FACTOR SUBUNIT 4"/>
    <property type="match status" value="1"/>
</dbReference>
<keyword evidence="2" id="KW-0863">Zinc-finger</keyword>
<evidence type="ECO:0000256" key="3">
    <source>
        <dbReference type="SAM" id="MobiDB-lite"/>
    </source>
</evidence>
<dbReference type="OrthoDB" id="3247158at2759"/>